<gene>
    <name evidence="1" type="ORF">SAMN05660649_03655</name>
</gene>
<dbReference type="Proteomes" id="UP000199337">
    <property type="component" value="Unassembled WGS sequence"/>
</dbReference>
<organism evidence="1 2">
    <name type="scientific">Desulfotruncus arcticus DSM 17038</name>
    <dbReference type="NCBI Taxonomy" id="1121424"/>
    <lineage>
        <taxon>Bacteria</taxon>
        <taxon>Bacillati</taxon>
        <taxon>Bacillota</taxon>
        <taxon>Clostridia</taxon>
        <taxon>Eubacteriales</taxon>
        <taxon>Desulfallaceae</taxon>
        <taxon>Desulfotruncus</taxon>
    </lineage>
</organism>
<sequence>MWLAEGLIGRLAIRFVYLTPLVRNAIITKTQSQIYLTPEEKVAWMGPSPASNVIDFVEHVITVTLANFVDKYMSDGTIKETLIKEELSHLAKLVDTIEQQDDYKKIRSELGASWGELRFYDSTNVNFDLLSSAVCEILSEHPDVLNNLNDTIKKRIALQSGIGVVNYAKECLSILGDKYRSESSEGFDANDYFNPEKNPYSFLSEQ</sequence>
<accession>A0A1I2WU38</accession>
<dbReference type="EMBL" id="FOOX01000014">
    <property type="protein sequence ID" value="SFH04805.1"/>
    <property type="molecule type" value="Genomic_DNA"/>
</dbReference>
<evidence type="ECO:0000313" key="1">
    <source>
        <dbReference type="EMBL" id="SFH04805.1"/>
    </source>
</evidence>
<protein>
    <submittedName>
        <fullName evidence="1">Uncharacterized protein</fullName>
    </submittedName>
</protein>
<reference evidence="2" key="1">
    <citation type="submission" date="2016-10" db="EMBL/GenBank/DDBJ databases">
        <authorList>
            <person name="Varghese N."/>
            <person name="Submissions S."/>
        </authorList>
    </citation>
    <scope>NUCLEOTIDE SEQUENCE [LARGE SCALE GENOMIC DNA]</scope>
    <source>
        <strain evidence="2">DSM 17038</strain>
    </source>
</reference>
<dbReference type="AlphaFoldDB" id="A0A1I2WU38"/>
<dbReference type="RefSeq" id="WP_092472978.1">
    <property type="nucleotide sequence ID" value="NZ_FOOX01000014.1"/>
</dbReference>
<proteinExistence type="predicted"/>
<dbReference type="OrthoDB" id="2377071at2"/>
<keyword evidence="2" id="KW-1185">Reference proteome</keyword>
<evidence type="ECO:0000313" key="2">
    <source>
        <dbReference type="Proteomes" id="UP000199337"/>
    </source>
</evidence>
<name>A0A1I2WU38_9FIRM</name>